<dbReference type="RefSeq" id="WP_186816038.1">
    <property type="nucleotide sequence ID" value="NZ_BJXB01000012.1"/>
</dbReference>
<dbReference type="AlphaFoldDB" id="A0A511N434"/>
<sequence>MGHDKKRKDWGHQWQPQRQSGNVTLKHSGTAEALVQQVRQVIEAHFGFEVGVVVRDAGDWQQVVQQNPFLDQTEHLHVAFLGNTPSDSQLKALQEAPIGEDRWGLKGDNLYLFYPDGTAGALLTHAVLEKKLKVSATVRNWRTVLKIRDMLLES</sequence>
<reference evidence="2 3" key="1">
    <citation type="submission" date="2019-07" db="EMBL/GenBank/DDBJ databases">
        <title>Whole genome shotgun sequence of Deinococcus cellulosilyticus NBRC 106333.</title>
        <authorList>
            <person name="Hosoyama A."/>
            <person name="Uohara A."/>
            <person name="Ohji S."/>
            <person name="Ichikawa N."/>
        </authorList>
    </citation>
    <scope>NUCLEOTIDE SEQUENCE [LARGE SCALE GENOMIC DNA]</scope>
    <source>
        <strain evidence="2 3">NBRC 106333</strain>
    </source>
</reference>
<dbReference type="Pfam" id="PF08002">
    <property type="entry name" value="DUF1697"/>
    <property type="match status" value="1"/>
</dbReference>
<dbReference type="InterPro" id="IPR012545">
    <property type="entry name" value="DUF1697"/>
</dbReference>
<name>A0A511N434_DEIC1</name>
<dbReference type="PIRSF" id="PIRSF008502">
    <property type="entry name" value="UCP008502"/>
    <property type="match status" value="1"/>
</dbReference>
<gene>
    <name evidence="2" type="ORF">DC3_28630</name>
</gene>
<dbReference type="PANTHER" id="PTHR36439">
    <property type="entry name" value="BLL4334 PROTEIN"/>
    <property type="match status" value="1"/>
</dbReference>
<comment type="caution">
    <text evidence="2">The sequence shown here is derived from an EMBL/GenBank/DDBJ whole genome shotgun (WGS) entry which is preliminary data.</text>
</comment>
<accession>A0A511N434</accession>
<dbReference type="PANTHER" id="PTHR36439:SF1">
    <property type="entry name" value="DUF1697 DOMAIN-CONTAINING PROTEIN"/>
    <property type="match status" value="1"/>
</dbReference>
<feature type="region of interest" description="Disordered" evidence="1">
    <location>
        <begin position="1"/>
        <end position="23"/>
    </location>
</feature>
<evidence type="ECO:0000313" key="3">
    <source>
        <dbReference type="Proteomes" id="UP000321306"/>
    </source>
</evidence>
<dbReference type="Gene3D" id="3.30.70.1280">
    <property type="entry name" value="SP0830-like domains"/>
    <property type="match status" value="1"/>
</dbReference>
<organism evidence="2 3">
    <name type="scientific">Deinococcus cellulosilyticus (strain DSM 18568 / NBRC 106333 / KACC 11606 / 5516J-15)</name>
    <dbReference type="NCBI Taxonomy" id="1223518"/>
    <lineage>
        <taxon>Bacteria</taxon>
        <taxon>Thermotogati</taxon>
        <taxon>Deinococcota</taxon>
        <taxon>Deinococci</taxon>
        <taxon>Deinococcales</taxon>
        <taxon>Deinococcaceae</taxon>
        <taxon>Deinococcus</taxon>
    </lineage>
</organism>
<keyword evidence="3" id="KW-1185">Reference proteome</keyword>
<evidence type="ECO:0000313" key="2">
    <source>
        <dbReference type="EMBL" id="GEM47228.1"/>
    </source>
</evidence>
<proteinExistence type="predicted"/>
<dbReference type="SUPFAM" id="SSF160379">
    <property type="entry name" value="SP0830-like"/>
    <property type="match status" value="1"/>
</dbReference>
<protein>
    <recommendedName>
        <fullName evidence="4">DUF1697 domain-containing protein</fullName>
    </recommendedName>
</protein>
<evidence type="ECO:0000256" key="1">
    <source>
        <dbReference type="SAM" id="MobiDB-lite"/>
    </source>
</evidence>
<feature type="compositionally biased region" description="Polar residues" evidence="1">
    <location>
        <begin position="14"/>
        <end position="23"/>
    </location>
</feature>
<dbReference type="Proteomes" id="UP000321306">
    <property type="component" value="Unassembled WGS sequence"/>
</dbReference>
<evidence type="ECO:0008006" key="4">
    <source>
        <dbReference type="Google" id="ProtNLM"/>
    </source>
</evidence>
<dbReference type="EMBL" id="BJXB01000012">
    <property type="protein sequence ID" value="GEM47228.1"/>
    <property type="molecule type" value="Genomic_DNA"/>
</dbReference>